<comment type="caution">
    <text evidence="2">The sequence shown here is derived from an EMBL/GenBank/DDBJ whole genome shotgun (WGS) entry which is preliminary data.</text>
</comment>
<name>A0ABW3EAM3_9ACTN</name>
<feature type="non-terminal residue" evidence="2">
    <location>
        <position position="1"/>
    </location>
</feature>
<evidence type="ECO:0000256" key="1">
    <source>
        <dbReference type="SAM" id="MobiDB-lite"/>
    </source>
</evidence>
<feature type="region of interest" description="Disordered" evidence="1">
    <location>
        <begin position="65"/>
        <end position="85"/>
    </location>
</feature>
<organism evidence="2 3">
    <name type="scientific">Streptosporangium algeriense</name>
    <dbReference type="NCBI Taxonomy" id="1682748"/>
    <lineage>
        <taxon>Bacteria</taxon>
        <taxon>Bacillati</taxon>
        <taxon>Actinomycetota</taxon>
        <taxon>Actinomycetes</taxon>
        <taxon>Streptosporangiales</taxon>
        <taxon>Streptosporangiaceae</taxon>
        <taxon>Streptosporangium</taxon>
    </lineage>
</organism>
<proteinExistence type="predicted"/>
<evidence type="ECO:0000313" key="3">
    <source>
        <dbReference type="Proteomes" id="UP001597024"/>
    </source>
</evidence>
<dbReference type="Proteomes" id="UP001597024">
    <property type="component" value="Unassembled WGS sequence"/>
</dbReference>
<protein>
    <submittedName>
        <fullName evidence="2">Uncharacterized protein</fullName>
    </submittedName>
</protein>
<feature type="compositionally biased region" description="Low complexity" evidence="1">
    <location>
        <begin position="73"/>
        <end position="82"/>
    </location>
</feature>
<evidence type="ECO:0000313" key="2">
    <source>
        <dbReference type="EMBL" id="MFD0891890.1"/>
    </source>
</evidence>
<accession>A0ABW3EAM3</accession>
<reference evidence="3" key="1">
    <citation type="journal article" date="2019" name="Int. J. Syst. Evol. Microbiol.">
        <title>The Global Catalogue of Microorganisms (GCM) 10K type strain sequencing project: providing services to taxonomists for standard genome sequencing and annotation.</title>
        <authorList>
            <consortium name="The Broad Institute Genomics Platform"/>
            <consortium name="The Broad Institute Genome Sequencing Center for Infectious Disease"/>
            <person name="Wu L."/>
            <person name="Ma J."/>
        </authorList>
    </citation>
    <scope>NUCLEOTIDE SEQUENCE [LARGE SCALE GENOMIC DNA]</scope>
    <source>
        <strain evidence="3">CCUG 62974</strain>
    </source>
</reference>
<gene>
    <name evidence="2" type="ORF">ACFQ08_45675</name>
</gene>
<keyword evidence="3" id="KW-1185">Reference proteome</keyword>
<sequence>AAVAGRRPDRQERRMKIRLIGTPLEVADASLAIRALAVVTAVRGPHPSRRDPAQVRLYLEVTGLPRPVPHPDTPATAPAPHTGCTRPDCLTCQHWTYETRTFRRPRTPKETRR</sequence>
<dbReference type="EMBL" id="JBHTHX010003572">
    <property type="protein sequence ID" value="MFD0891890.1"/>
    <property type="molecule type" value="Genomic_DNA"/>
</dbReference>